<sequence length="166" mass="18161">MTIELRPAVAADATTLLDLIRRLAEAQDAADYVESTVDDLLRDGFGPAPRFHALLAEAVDPASGRRDAIGLALYYFTYSTWAGRPNLYIEDLYVDPDRRGDGIGRRLVAALARAAVDGGCARLELAVKTDNRAREFYERLGMVRKGTWLPYAIADDALRTLAGTAT</sequence>
<organism evidence="5 6">
    <name type="scientific">Thalassobaculum fulvum</name>
    <dbReference type="NCBI Taxonomy" id="1633335"/>
    <lineage>
        <taxon>Bacteria</taxon>
        <taxon>Pseudomonadati</taxon>
        <taxon>Pseudomonadota</taxon>
        <taxon>Alphaproteobacteria</taxon>
        <taxon>Rhodospirillales</taxon>
        <taxon>Thalassobaculaceae</taxon>
        <taxon>Thalassobaculum</taxon>
    </lineage>
</organism>
<dbReference type="Pfam" id="PF00583">
    <property type="entry name" value="Acetyltransf_1"/>
    <property type="match status" value="1"/>
</dbReference>
<dbReference type="PANTHER" id="PTHR10545">
    <property type="entry name" value="DIAMINE N-ACETYLTRANSFERASE"/>
    <property type="match status" value="1"/>
</dbReference>
<dbReference type="Proteomes" id="UP000630353">
    <property type="component" value="Unassembled WGS sequence"/>
</dbReference>
<keyword evidence="6" id="KW-1185">Reference proteome</keyword>
<protein>
    <submittedName>
        <fullName evidence="5">N-acetyltransferase</fullName>
    </submittedName>
</protein>
<evidence type="ECO:0000256" key="3">
    <source>
        <dbReference type="ARBA" id="ARBA00023315"/>
    </source>
</evidence>
<reference evidence="5" key="1">
    <citation type="journal article" date="2014" name="Int. J. Syst. Evol. Microbiol.">
        <title>Complete genome sequence of Corynebacterium casei LMG S-19264T (=DSM 44701T), isolated from a smear-ripened cheese.</title>
        <authorList>
            <consortium name="US DOE Joint Genome Institute (JGI-PGF)"/>
            <person name="Walter F."/>
            <person name="Albersmeier A."/>
            <person name="Kalinowski J."/>
            <person name="Ruckert C."/>
        </authorList>
    </citation>
    <scope>NUCLEOTIDE SEQUENCE</scope>
    <source>
        <strain evidence="5">KCTC 42651</strain>
    </source>
</reference>
<comment type="caution">
    <text evidence="5">The sequence shown here is derived from an EMBL/GenBank/DDBJ whole genome shotgun (WGS) entry which is preliminary data.</text>
</comment>
<dbReference type="FunFam" id="3.40.630.30:FF:000064">
    <property type="entry name" value="GNAT family acetyltransferase"/>
    <property type="match status" value="1"/>
</dbReference>
<dbReference type="PANTHER" id="PTHR10545:SF29">
    <property type="entry name" value="GH14572P-RELATED"/>
    <property type="match status" value="1"/>
</dbReference>
<dbReference type="AlphaFoldDB" id="A0A918XT99"/>
<reference evidence="5" key="2">
    <citation type="submission" date="2020-09" db="EMBL/GenBank/DDBJ databases">
        <authorList>
            <person name="Sun Q."/>
            <person name="Kim S."/>
        </authorList>
    </citation>
    <scope>NUCLEOTIDE SEQUENCE</scope>
    <source>
        <strain evidence="5">KCTC 42651</strain>
    </source>
</reference>
<accession>A0A918XT99</accession>
<dbReference type="RefSeq" id="WP_189991360.1">
    <property type="nucleotide sequence ID" value="NZ_BMZS01000007.1"/>
</dbReference>
<evidence type="ECO:0000256" key="2">
    <source>
        <dbReference type="ARBA" id="ARBA00022679"/>
    </source>
</evidence>
<proteinExistence type="inferred from homology"/>
<dbReference type="SUPFAM" id="SSF55729">
    <property type="entry name" value="Acyl-CoA N-acyltransferases (Nat)"/>
    <property type="match status" value="1"/>
</dbReference>
<dbReference type="Gene3D" id="3.40.630.30">
    <property type="match status" value="1"/>
</dbReference>
<evidence type="ECO:0000256" key="1">
    <source>
        <dbReference type="ARBA" id="ARBA00008694"/>
    </source>
</evidence>
<gene>
    <name evidence="5" type="ORF">GCM10017083_31900</name>
</gene>
<dbReference type="GO" id="GO:0008080">
    <property type="term" value="F:N-acetyltransferase activity"/>
    <property type="evidence" value="ECO:0007669"/>
    <property type="project" value="TreeGrafter"/>
</dbReference>
<evidence type="ECO:0000313" key="5">
    <source>
        <dbReference type="EMBL" id="GHD54416.1"/>
    </source>
</evidence>
<feature type="domain" description="N-acetyltransferase" evidence="4">
    <location>
        <begin position="3"/>
        <end position="162"/>
    </location>
</feature>
<keyword evidence="3" id="KW-0012">Acyltransferase</keyword>
<keyword evidence="2" id="KW-0808">Transferase</keyword>
<dbReference type="PROSITE" id="PS51186">
    <property type="entry name" value="GNAT"/>
    <property type="match status" value="1"/>
</dbReference>
<dbReference type="InterPro" id="IPR016181">
    <property type="entry name" value="Acyl_CoA_acyltransferase"/>
</dbReference>
<dbReference type="InterPro" id="IPR000182">
    <property type="entry name" value="GNAT_dom"/>
</dbReference>
<evidence type="ECO:0000259" key="4">
    <source>
        <dbReference type="PROSITE" id="PS51186"/>
    </source>
</evidence>
<dbReference type="EMBL" id="BMZS01000007">
    <property type="protein sequence ID" value="GHD54416.1"/>
    <property type="molecule type" value="Genomic_DNA"/>
</dbReference>
<dbReference type="InterPro" id="IPR051016">
    <property type="entry name" value="Diverse_Substrate_AcTransf"/>
</dbReference>
<evidence type="ECO:0000313" key="6">
    <source>
        <dbReference type="Proteomes" id="UP000630353"/>
    </source>
</evidence>
<comment type="similarity">
    <text evidence="1">Belongs to the acetyltransferase family.</text>
</comment>
<name>A0A918XT99_9PROT</name>